<reference evidence="4" key="1">
    <citation type="submission" date="2022-06" db="EMBL/GenBank/DDBJ databases">
        <title>Alkalicoccobacillus porphyridii sp. nov., isolated from a marine red alga, Porphyridium purpureum and reclassification of Shouchella plakortidis and Shouchella gibsonii as Alkalicoccobacillus plakortidis comb. nov. and Alkalicoccobacillus gibsonii comb. nov.</title>
        <authorList>
            <person name="Kim K.H."/>
            <person name="Lee J.K."/>
            <person name="Han D.M."/>
            <person name="Baek J.H."/>
            <person name="Jeon C.O."/>
        </authorList>
    </citation>
    <scope>NUCLEOTIDE SEQUENCE</scope>
    <source>
        <strain evidence="4">DSM 19153</strain>
    </source>
</reference>
<keyword evidence="2" id="KW-0178">Competence</keyword>
<gene>
    <name evidence="4" type="ORF">NDM98_06520</name>
</gene>
<evidence type="ECO:0000313" key="5">
    <source>
        <dbReference type="Proteomes" id="UP001203665"/>
    </source>
</evidence>
<name>A0ABT0XIK1_9BACI</name>
<dbReference type="EMBL" id="JAMQJY010000001">
    <property type="protein sequence ID" value="MCM2675178.1"/>
    <property type="molecule type" value="Genomic_DNA"/>
</dbReference>
<protein>
    <submittedName>
        <fullName evidence="4">Prepilin-type N-terminal cleavage/methylation domain-containing protein</fullName>
    </submittedName>
</protein>
<dbReference type="NCBIfam" id="TIGR02532">
    <property type="entry name" value="IV_pilin_GFxxxE"/>
    <property type="match status" value="1"/>
</dbReference>
<dbReference type="Gene3D" id="3.30.700.10">
    <property type="entry name" value="Glycoprotein, Type 4 Pilin"/>
    <property type="match status" value="1"/>
</dbReference>
<organism evidence="4 5">
    <name type="scientific">Alkalicoccobacillus plakortidis</name>
    <dbReference type="NCBI Taxonomy" id="444060"/>
    <lineage>
        <taxon>Bacteria</taxon>
        <taxon>Bacillati</taxon>
        <taxon>Bacillota</taxon>
        <taxon>Bacilli</taxon>
        <taxon>Bacillales</taxon>
        <taxon>Bacillaceae</taxon>
        <taxon>Alkalicoccobacillus</taxon>
    </lineage>
</organism>
<sequence length="151" mass="15836">MKALMKKHLKNQKGLTLIELLAVVVILGIIAAIAIPSIGAIIDNTRKDAHIANAEQMVNAVKTAKATNVAGSGTGSNTYTLESLINAGLMENPDPPGSSTEYTAGTSKVVIDGKDYKVTLISTERTHINEKVITELRASGGRDLVNVVAGN</sequence>
<dbReference type="Pfam" id="PF07963">
    <property type="entry name" value="N_methyl"/>
    <property type="match status" value="1"/>
</dbReference>
<comment type="caution">
    <text evidence="4">The sequence shown here is derived from an EMBL/GenBank/DDBJ whole genome shotgun (WGS) entry which is preliminary data.</text>
</comment>
<keyword evidence="3" id="KW-0472">Membrane</keyword>
<accession>A0ABT0XIK1</accession>
<dbReference type="InterPro" id="IPR045584">
    <property type="entry name" value="Pilin-like"/>
</dbReference>
<dbReference type="SUPFAM" id="SSF54523">
    <property type="entry name" value="Pili subunits"/>
    <property type="match status" value="1"/>
</dbReference>
<evidence type="ECO:0000313" key="4">
    <source>
        <dbReference type="EMBL" id="MCM2675178.1"/>
    </source>
</evidence>
<dbReference type="Proteomes" id="UP001203665">
    <property type="component" value="Unassembled WGS sequence"/>
</dbReference>
<dbReference type="InterPro" id="IPR012902">
    <property type="entry name" value="N_methyl_site"/>
</dbReference>
<evidence type="ECO:0000256" key="1">
    <source>
        <dbReference type="ARBA" id="ARBA00004241"/>
    </source>
</evidence>
<evidence type="ECO:0000256" key="2">
    <source>
        <dbReference type="ARBA" id="ARBA00023287"/>
    </source>
</evidence>
<dbReference type="RefSeq" id="WP_251605552.1">
    <property type="nucleotide sequence ID" value="NZ_JAMQJY010000001.1"/>
</dbReference>
<feature type="transmembrane region" description="Helical" evidence="3">
    <location>
        <begin position="20"/>
        <end position="42"/>
    </location>
</feature>
<proteinExistence type="predicted"/>
<keyword evidence="3" id="KW-1133">Transmembrane helix</keyword>
<dbReference type="PROSITE" id="PS00409">
    <property type="entry name" value="PROKAR_NTER_METHYL"/>
    <property type="match status" value="1"/>
</dbReference>
<keyword evidence="3" id="KW-0812">Transmembrane</keyword>
<keyword evidence="5" id="KW-1185">Reference proteome</keyword>
<comment type="subcellular location">
    <subcellularLocation>
        <location evidence="1">Cell surface</location>
    </subcellularLocation>
</comment>
<evidence type="ECO:0000256" key="3">
    <source>
        <dbReference type="SAM" id="Phobius"/>
    </source>
</evidence>